<accession>A0A931IFZ6</accession>
<dbReference type="Proteomes" id="UP000655751">
    <property type="component" value="Unassembled WGS sequence"/>
</dbReference>
<evidence type="ECO:0000259" key="1">
    <source>
        <dbReference type="Pfam" id="PF00496"/>
    </source>
</evidence>
<dbReference type="Pfam" id="PF00496">
    <property type="entry name" value="SBP_bac_5"/>
    <property type="match status" value="1"/>
</dbReference>
<dbReference type="AlphaFoldDB" id="A0A931IFZ6"/>
<protein>
    <submittedName>
        <fullName evidence="2">ABC transporter family substrate-binding protein</fullName>
    </submittedName>
</protein>
<reference evidence="2" key="1">
    <citation type="submission" date="2020-11" db="EMBL/GenBank/DDBJ databases">
        <title>Nocardia NEAU-351.nov., a novel actinomycete isolated from the cow dung.</title>
        <authorList>
            <person name="Zhang X."/>
        </authorList>
    </citation>
    <scope>NUCLEOTIDE SEQUENCE</scope>
    <source>
        <strain evidence="2">NEAU-351</strain>
    </source>
</reference>
<dbReference type="GO" id="GO:1904680">
    <property type="term" value="F:peptide transmembrane transporter activity"/>
    <property type="evidence" value="ECO:0007669"/>
    <property type="project" value="TreeGrafter"/>
</dbReference>
<comment type="caution">
    <text evidence="2">The sequence shown here is derived from an EMBL/GenBank/DDBJ whole genome shotgun (WGS) entry which is preliminary data.</text>
</comment>
<evidence type="ECO:0000313" key="2">
    <source>
        <dbReference type="EMBL" id="MBH0778983.1"/>
    </source>
</evidence>
<dbReference type="PANTHER" id="PTHR30290:SF65">
    <property type="entry name" value="MONOACYL PHOSPHATIDYLINOSITOL TETRAMANNOSIDE-BINDING PROTEIN LPQW-RELATED"/>
    <property type="match status" value="1"/>
</dbReference>
<dbReference type="Gene3D" id="3.10.105.10">
    <property type="entry name" value="Dipeptide-binding Protein, Domain 3"/>
    <property type="match status" value="1"/>
</dbReference>
<proteinExistence type="predicted"/>
<dbReference type="PANTHER" id="PTHR30290">
    <property type="entry name" value="PERIPLASMIC BINDING COMPONENT OF ABC TRANSPORTER"/>
    <property type="match status" value="1"/>
</dbReference>
<keyword evidence="3" id="KW-1185">Reference proteome</keyword>
<dbReference type="InterPro" id="IPR000914">
    <property type="entry name" value="SBP_5_dom"/>
</dbReference>
<dbReference type="SUPFAM" id="SSF53850">
    <property type="entry name" value="Periplasmic binding protein-like II"/>
    <property type="match status" value="1"/>
</dbReference>
<name>A0A931IFZ6_9NOCA</name>
<dbReference type="Gene3D" id="3.40.190.10">
    <property type="entry name" value="Periplasmic binding protein-like II"/>
    <property type="match status" value="1"/>
</dbReference>
<dbReference type="CDD" id="cd08501">
    <property type="entry name" value="PBP2_Lpqw"/>
    <property type="match status" value="1"/>
</dbReference>
<dbReference type="EMBL" id="JADMLG010000009">
    <property type="protein sequence ID" value="MBH0778983.1"/>
    <property type="molecule type" value="Genomic_DNA"/>
</dbReference>
<gene>
    <name evidence="2" type="ORF">IT779_22145</name>
</gene>
<dbReference type="InterPro" id="IPR039424">
    <property type="entry name" value="SBP_5"/>
</dbReference>
<organism evidence="2 3">
    <name type="scientific">Nocardia bovistercoris</name>
    <dbReference type="NCBI Taxonomy" id="2785916"/>
    <lineage>
        <taxon>Bacteria</taxon>
        <taxon>Bacillati</taxon>
        <taxon>Actinomycetota</taxon>
        <taxon>Actinomycetes</taxon>
        <taxon>Mycobacteriales</taxon>
        <taxon>Nocardiaceae</taxon>
        <taxon>Nocardia</taxon>
    </lineage>
</organism>
<evidence type="ECO:0000313" key="3">
    <source>
        <dbReference type="Proteomes" id="UP000655751"/>
    </source>
</evidence>
<feature type="domain" description="Solute-binding protein family 5" evidence="1">
    <location>
        <begin position="126"/>
        <end position="472"/>
    </location>
</feature>
<dbReference type="PROSITE" id="PS51257">
    <property type="entry name" value="PROKAR_LIPOPROTEIN"/>
    <property type="match status" value="1"/>
</dbReference>
<dbReference type="GO" id="GO:0015833">
    <property type="term" value="P:peptide transport"/>
    <property type="evidence" value="ECO:0007669"/>
    <property type="project" value="TreeGrafter"/>
</dbReference>
<dbReference type="Gene3D" id="3.90.76.10">
    <property type="entry name" value="Dipeptide-binding Protein, Domain 1"/>
    <property type="match status" value="1"/>
</dbReference>
<sequence>MRIRTMARSRLELRRAGIMVAVPAVALALILGGCSAGDDDYSNGATGELGTTNDINPKDPSELREGGNLRLAVSALPENWNSLSVDGNDAEIAAIERPMMPRAYRTDAAGKLTIDTDYFTDIQLSSTNPQVVTYTINPKAVWSDGSPITWEDLRSQAAAMSGVDKAFLISMTFGFDRVEKVERGVDDRQAVITFRQPYAEWQGQFAGEAFLFPKSVTADPQAFNKSLVDGPSLSAGPFILQSLDRAQKRIVLGRNPKWWGDTPKLDTITFSVLDSAAFVPALQNNEIDAVGLGTIDDVRTARNTPGVAIRRATSNLWGHLRFNGAPGSILEDARLRVAISRAIDRQGIVTAVQNGLVDNPKPLNNHVYIQGQEGYQDNSLPFDPATANRELDELGWKQNGPFREKDGRRLTIRDVMYNSQGWIQIAQIIQQNLAQIGVELVIDTRPGQGLFTDVIQPGNFDVAQYSLVGDAFAIGDLPQQFAYNPGDIQGNYGRIGSPELNALIERTTSELDPVKLVEMANEVDRMVWAEGHSLPLYQTPGLVGVRADLANYGAPGLASYDYTIIGFVK</sequence>